<keyword evidence="3" id="KW-1185">Reference proteome</keyword>
<dbReference type="AlphaFoldDB" id="A0A6G0SSM0"/>
<reference evidence="2 3" key="1">
    <citation type="submission" date="2019-08" db="EMBL/GenBank/DDBJ databases">
        <title>The genome of the soybean aphid Biotype 1, its phylome, world population structure and adaptation to the North American continent.</title>
        <authorList>
            <person name="Giordano R."/>
            <person name="Donthu R.K."/>
            <person name="Hernandez A.G."/>
            <person name="Wright C.L."/>
            <person name="Zimin A.V."/>
        </authorList>
    </citation>
    <scope>NUCLEOTIDE SEQUENCE [LARGE SCALE GENOMIC DNA]</scope>
    <source>
        <tissue evidence="2">Whole aphids</tissue>
    </source>
</reference>
<dbReference type="OrthoDB" id="8123323at2759"/>
<evidence type="ECO:0000313" key="2">
    <source>
        <dbReference type="EMBL" id="KAE9521262.1"/>
    </source>
</evidence>
<dbReference type="Proteomes" id="UP000475862">
    <property type="component" value="Unassembled WGS sequence"/>
</dbReference>
<feature type="region of interest" description="Disordered" evidence="1">
    <location>
        <begin position="474"/>
        <end position="493"/>
    </location>
</feature>
<protein>
    <submittedName>
        <fullName evidence="2">Uncharacterized protein</fullName>
    </submittedName>
</protein>
<sequence>MLRPRSTPIVTEVETNRQLLIWDALFLRKLETSYQGLSGFDVQHVYERSMAVCSRFLHRDPVLLNTALANKSQILKLLNHPTDQLKTPAAVVLSEIENILKESTAPESDTYWVQQKKLKITRTPVYGKPYPLPVNTKTINDVSVFEFEDMAFNNRTVKRLCENTSFATYFYHNALHAFGGDADGGHADDRPWQMRLASLIEHTDFSERATVDAFYDNKIVHNSNTYDTSFVPKFNVRDLNNDDDDDDDDDGHRAAAVTNAAGTDQARSGGGVGGSGDLSGLRCDTDRASGHARRFIEPVCVNKKCTGYYPTTTTTGGDDSRKTDTQLLEYRNGLNVRTTDRVPLECLRLFLTFPFKDGHVVDQRSGKIHFMDNVVVRRRRPRGSVNHALPEHLRSASTAVAVENFNEIIYEFSVTFTFDELLSCIAYTDDLDVQGMGLIVMRAMVGDTVAVSTNLSVRLPYANEVQRWLKNSHRTRTYSRTTPRDDDSPTDDGTGVVQRSVRLLFPHRPKPHATDVTRSLAADYVRLVRDITRAARSRFDCAILCSGYTILETLYAAVYAELKTDAEVYVFLTIVVQDCCGLRVAYREYRSTLHPSWPISNKLSADELYKKHPHNVRQMVAADGNNNLTRPPLNTGGLVRPVDTLSVFGDGNTAVPTRETLNNYEYCDPSLRSLVETGTVQLTADQIVGWLVVTLSKK</sequence>
<accession>A0A6G0SSM0</accession>
<dbReference type="EMBL" id="VYZN01003168">
    <property type="protein sequence ID" value="KAE9521262.1"/>
    <property type="molecule type" value="Genomic_DNA"/>
</dbReference>
<evidence type="ECO:0000313" key="3">
    <source>
        <dbReference type="Proteomes" id="UP000475862"/>
    </source>
</evidence>
<feature type="region of interest" description="Disordered" evidence="1">
    <location>
        <begin position="258"/>
        <end position="280"/>
    </location>
</feature>
<proteinExistence type="predicted"/>
<evidence type="ECO:0000256" key="1">
    <source>
        <dbReference type="SAM" id="MobiDB-lite"/>
    </source>
</evidence>
<comment type="caution">
    <text evidence="2">The sequence shown here is derived from an EMBL/GenBank/DDBJ whole genome shotgun (WGS) entry which is preliminary data.</text>
</comment>
<organism evidence="2 3">
    <name type="scientific">Aphis glycines</name>
    <name type="common">Soybean aphid</name>
    <dbReference type="NCBI Taxonomy" id="307491"/>
    <lineage>
        <taxon>Eukaryota</taxon>
        <taxon>Metazoa</taxon>
        <taxon>Ecdysozoa</taxon>
        <taxon>Arthropoda</taxon>
        <taxon>Hexapoda</taxon>
        <taxon>Insecta</taxon>
        <taxon>Pterygota</taxon>
        <taxon>Neoptera</taxon>
        <taxon>Paraneoptera</taxon>
        <taxon>Hemiptera</taxon>
        <taxon>Sternorrhyncha</taxon>
        <taxon>Aphidomorpha</taxon>
        <taxon>Aphidoidea</taxon>
        <taxon>Aphididae</taxon>
        <taxon>Aphidini</taxon>
        <taxon>Aphis</taxon>
        <taxon>Aphis</taxon>
    </lineage>
</organism>
<name>A0A6G0SSM0_APHGL</name>
<feature type="compositionally biased region" description="Gly residues" evidence="1">
    <location>
        <begin position="268"/>
        <end position="277"/>
    </location>
</feature>
<gene>
    <name evidence="2" type="ORF">AGLY_018340</name>
</gene>